<keyword evidence="2 4" id="KW-0863">Zinc-finger</keyword>
<dbReference type="STRING" id="105231.A0A1Y1I5G5"/>
<dbReference type="InterPro" id="IPR032675">
    <property type="entry name" value="LRR_dom_sf"/>
</dbReference>
<keyword evidence="3" id="KW-0862">Zinc</keyword>
<dbReference type="OrthoDB" id="423607at2759"/>
<dbReference type="Proteomes" id="UP000054558">
    <property type="component" value="Unassembled WGS sequence"/>
</dbReference>
<keyword evidence="1" id="KW-0479">Metal-binding</keyword>
<dbReference type="SUPFAM" id="SSF81383">
    <property type="entry name" value="F-box domain"/>
    <property type="match status" value="1"/>
</dbReference>
<dbReference type="SUPFAM" id="SSF48371">
    <property type="entry name" value="ARM repeat"/>
    <property type="match status" value="1"/>
</dbReference>
<evidence type="ECO:0008006" key="9">
    <source>
        <dbReference type="Google" id="ProtNLM"/>
    </source>
</evidence>
<dbReference type="CDD" id="cd09917">
    <property type="entry name" value="F-box_SF"/>
    <property type="match status" value="1"/>
</dbReference>
<proteinExistence type="predicted"/>
<evidence type="ECO:0000256" key="3">
    <source>
        <dbReference type="ARBA" id="ARBA00022833"/>
    </source>
</evidence>
<dbReference type="EMBL" id="DF237148">
    <property type="protein sequence ID" value="GAQ84659.1"/>
    <property type="molecule type" value="Genomic_DNA"/>
</dbReference>
<feature type="domain" description="MYND-type" evidence="6">
    <location>
        <begin position="210"/>
        <end position="248"/>
    </location>
</feature>
<dbReference type="AlphaFoldDB" id="A0A1Y1I5G5"/>
<dbReference type="InterPro" id="IPR016024">
    <property type="entry name" value="ARM-type_fold"/>
</dbReference>
<accession>A0A1Y1I5G5</accession>
<dbReference type="InterPro" id="IPR001810">
    <property type="entry name" value="F-box_dom"/>
</dbReference>
<evidence type="ECO:0000256" key="1">
    <source>
        <dbReference type="ARBA" id="ARBA00022723"/>
    </source>
</evidence>
<dbReference type="PANTHER" id="PTHR38926:SF5">
    <property type="entry name" value="F-BOX AND LEUCINE-RICH REPEAT PROTEIN 6"/>
    <property type="match status" value="1"/>
</dbReference>
<evidence type="ECO:0000259" key="6">
    <source>
        <dbReference type="PROSITE" id="PS50865"/>
    </source>
</evidence>
<dbReference type="PANTHER" id="PTHR38926">
    <property type="entry name" value="F-BOX DOMAIN CONTAINING PROTEIN, EXPRESSED"/>
    <property type="match status" value="1"/>
</dbReference>
<dbReference type="Pfam" id="PF12937">
    <property type="entry name" value="F-box-like"/>
    <property type="match status" value="1"/>
</dbReference>
<gene>
    <name evidence="7" type="ORF">KFL_001990120</name>
</gene>
<dbReference type="SUPFAM" id="SSF144232">
    <property type="entry name" value="HIT/MYND zinc finger-like"/>
    <property type="match status" value="1"/>
</dbReference>
<sequence length="868" mass="97194">MTTFLLHAFGRILEDVARQQGRPRDPDLLTAGTSLSLQTLPRLAELVVSTRAAAAFASLLTSPFYQRVNMACAAVAEALHEDGAGYEQLLDQMVPPIVLAIHDGDERDWERRVEQAQLLRLITRRLRPGSPELHFAGMPPTIDDFAQKRCVKYHYGSNIVGFSLDLITGKEDLIPRLFKALDADTPESQAARWATLEEAFRTSNLKGSKCSMCGIEVEELKRCARCHGAEYCSAACQKKDWPEHKKAYTSEQHLSDPLFSPALPDELLERVLYFLNPEDLRSCSLVSRRFLLATNAVRTSVRLDECAGKKVLLRLAKRFSATTSLRFGSSKYVPHDSWLQKGLHQAVRSFPRLQSLDLSELAPEVFSSFEALNPVLKNLPHLTSLTLKLPQGLIGMDQSEHIAQAVSSASKHCPKLEELDIRPGSSALFLAREPEVNLIKAYGELLQGCPELKFLTPIVLTSAGAFGSLLGKVLEVRGNLLSLTLCGDSGGSPFIQHDPSPELCQALDVLSYFGSLQHLTIKPQYTGRCVDRFDELQTAIQTFAESTVCDLRSLRLIGLPISEDTMDVLLSRFAELRELWLAPVLSPAYETIVDQEKESEARLKGLARDAIGHAPARASESVEKLVWELNIGLEDRVSRLVSLDALVQSFPSLKELRVRTVPPKRPDSTFGSKERQWSVVRYGFGDVTAPTLTSLQVTHCELGSLKSLGTFCPNLVSLRLCNSFFGAEENQTTKGACFFPHLERLYLVRDRIDPFLDWFQMVPPGFGPVHTVSHVEISTHYLESIEFLTSFPRLYVLRIRFLNIDYEWTGHWRPLLKLWEVCKSLRYVYLEGPEAESFRNLVTEMRASCPPHVELGCKEAVPRFATDE</sequence>
<dbReference type="Gene3D" id="3.80.10.10">
    <property type="entry name" value="Ribonuclease Inhibitor"/>
    <property type="match status" value="2"/>
</dbReference>
<dbReference type="InterPro" id="IPR036047">
    <property type="entry name" value="F-box-like_dom_sf"/>
</dbReference>
<evidence type="ECO:0000259" key="5">
    <source>
        <dbReference type="PROSITE" id="PS50181"/>
    </source>
</evidence>
<dbReference type="PROSITE" id="PS50181">
    <property type="entry name" value="FBOX"/>
    <property type="match status" value="1"/>
</dbReference>
<dbReference type="PROSITE" id="PS50865">
    <property type="entry name" value="ZF_MYND_2"/>
    <property type="match status" value="1"/>
</dbReference>
<keyword evidence="8" id="KW-1185">Reference proteome</keyword>
<protein>
    <recommendedName>
        <fullName evidence="9">MYND-type domain-containing protein</fullName>
    </recommendedName>
</protein>
<dbReference type="SUPFAM" id="SSF52058">
    <property type="entry name" value="L domain-like"/>
    <property type="match status" value="1"/>
</dbReference>
<dbReference type="GO" id="GO:0008270">
    <property type="term" value="F:zinc ion binding"/>
    <property type="evidence" value="ECO:0007669"/>
    <property type="project" value="UniProtKB-KW"/>
</dbReference>
<evidence type="ECO:0000256" key="4">
    <source>
        <dbReference type="PROSITE-ProRule" id="PRU00134"/>
    </source>
</evidence>
<name>A0A1Y1I5G5_KLENI</name>
<dbReference type="Gene3D" id="6.10.140.2220">
    <property type="match status" value="1"/>
</dbReference>
<evidence type="ECO:0000313" key="8">
    <source>
        <dbReference type="Proteomes" id="UP000054558"/>
    </source>
</evidence>
<dbReference type="Gene3D" id="1.20.1280.50">
    <property type="match status" value="1"/>
</dbReference>
<feature type="domain" description="F-box" evidence="5">
    <location>
        <begin position="257"/>
        <end position="290"/>
    </location>
</feature>
<reference evidence="7 8" key="1">
    <citation type="journal article" date="2014" name="Nat. Commun.">
        <title>Klebsormidium flaccidum genome reveals primary factors for plant terrestrial adaptation.</title>
        <authorList>
            <person name="Hori K."/>
            <person name="Maruyama F."/>
            <person name="Fujisawa T."/>
            <person name="Togashi T."/>
            <person name="Yamamoto N."/>
            <person name="Seo M."/>
            <person name="Sato S."/>
            <person name="Yamada T."/>
            <person name="Mori H."/>
            <person name="Tajima N."/>
            <person name="Moriyama T."/>
            <person name="Ikeuchi M."/>
            <person name="Watanabe M."/>
            <person name="Wada H."/>
            <person name="Kobayashi K."/>
            <person name="Saito M."/>
            <person name="Masuda T."/>
            <person name="Sasaki-Sekimoto Y."/>
            <person name="Mashiguchi K."/>
            <person name="Awai K."/>
            <person name="Shimojima M."/>
            <person name="Masuda S."/>
            <person name="Iwai M."/>
            <person name="Nobusawa T."/>
            <person name="Narise T."/>
            <person name="Kondo S."/>
            <person name="Saito H."/>
            <person name="Sato R."/>
            <person name="Murakawa M."/>
            <person name="Ihara Y."/>
            <person name="Oshima-Yamada Y."/>
            <person name="Ohtaka K."/>
            <person name="Satoh M."/>
            <person name="Sonobe K."/>
            <person name="Ishii M."/>
            <person name="Ohtani R."/>
            <person name="Kanamori-Sato M."/>
            <person name="Honoki R."/>
            <person name="Miyazaki D."/>
            <person name="Mochizuki H."/>
            <person name="Umetsu J."/>
            <person name="Higashi K."/>
            <person name="Shibata D."/>
            <person name="Kamiya Y."/>
            <person name="Sato N."/>
            <person name="Nakamura Y."/>
            <person name="Tabata S."/>
            <person name="Ida S."/>
            <person name="Kurokawa K."/>
            <person name="Ohta H."/>
        </authorList>
    </citation>
    <scope>NUCLEOTIDE SEQUENCE [LARGE SCALE GENOMIC DNA]</scope>
    <source>
        <strain evidence="7 8">NIES-2285</strain>
    </source>
</reference>
<evidence type="ECO:0000313" key="7">
    <source>
        <dbReference type="EMBL" id="GAQ84659.1"/>
    </source>
</evidence>
<evidence type="ECO:0000256" key="2">
    <source>
        <dbReference type="ARBA" id="ARBA00022771"/>
    </source>
</evidence>
<organism evidence="7 8">
    <name type="scientific">Klebsormidium nitens</name>
    <name type="common">Green alga</name>
    <name type="synonym">Ulothrix nitens</name>
    <dbReference type="NCBI Taxonomy" id="105231"/>
    <lineage>
        <taxon>Eukaryota</taxon>
        <taxon>Viridiplantae</taxon>
        <taxon>Streptophyta</taxon>
        <taxon>Klebsormidiophyceae</taxon>
        <taxon>Klebsormidiales</taxon>
        <taxon>Klebsormidiaceae</taxon>
        <taxon>Klebsormidium</taxon>
    </lineage>
</organism>
<dbReference type="SMART" id="SM00256">
    <property type="entry name" value="FBOX"/>
    <property type="match status" value="1"/>
</dbReference>
<dbReference type="InterPro" id="IPR002893">
    <property type="entry name" value="Znf_MYND"/>
</dbReference>
<dbReference type="Pfam" id="PF01753">
    <property type="entry name" value="zf-MYND"/>
    <property type="match status" value="1"/>
</dbReference>